<dbReference type="EMBL" id="CAJVCH010570517">
    <property type="protein sequence ID" value="CAG7835092.1"/>
    <property type="molecule type" value="Genomic_DNA"/>
</dbReference>
<dbReference type="AlphaFoldDB" id="A0A8J2Q028"/>
<evidence type="ECO:0000313" key="4">
    <source>
        <dbReference type="EMBL" id="CAG7835092.1"/>
    </source>
</evidence>
<dbReference type="OrthoDB" id="66144at2759"/>
<evidence type="ECO:0000313" key="5">
    <source>
        <dbReference type="Proteomes" id="UP000708208"/>
    </source>
</evidence>
<evidence type="ECO:0000256" key="1">
    <source>
        <dbReference type="ARBA" id="ARBA00022603"/>
    </source>
</evidence>
<name>A0A8J2Q028_9HEXA</name>
<dbReference type="InterPro" id="IPR041698">
    <property type="entry name" value="Methyltransf_25"/>
</dbReference>
<keyword evidence="1" id="KW-0489">Methyltransferase</keyword>
<accession>A0A8J2Q028</accession>
<gene>
    <name evidence="4" type="ORF">AFUS01_LOCUS44515</name>
</gene>
<organism evidence="4 5">
    <name type="scientific">Allacma fusca</name>
    <dbReference type="NCBI Taxonomy" id="39272"/>
    <lineage>
        <taxon>Eukaryota</taxon>
        <taxon>Metazoa</taxon>
        <taxon>Ecdysozoa</taxon>
        <taxon>Arthropoda</taxon>
        <taxon>Hexapoda</taxon>
        <taxon>Collembola</taxon>
        <taxon>Symphypleona</taxon>
        <taxon>Sminthuridae</taxon>
        <taxon>Allacma</taxon>
    </lineage>
</organism>
<protein>
    <recommendedName>
        <fullName evidence="3">Methyltransferase domain-containing protein</fullName>
    </recommendedName>
</protein>
<evidence type="ECO:0000259" key="3">
    <source>
        <dbReference type="Pfam" id="PF13649"/>
    </source>
</evidence>
<proteinExistence type="predicted"/>
<dbReference type="Proteomes" id="UP000708208">
    <property type="component" value="Unassembled WGS sequence"/>
</dbReference>
<feature type="domain" description="Methyltransferase" evidence="3">
    <location>
        <begin position="50"/>
        <end position="152"/>
    </location>
</feature>
<dbReference type="GO" id="GO:0008168">
    <property type="term" value="F:methyltransferase activity"/>
    <property type="evidence" value="ECO:0007669"/>
    <property type="project" value="UniProtKB-KW"/>
</dbReference>
<dbReference type="Pfam" id="PF13649">
    <property type="entry name" value="Methyltransf_25"/>
    <property type="match status" value="1"/>
</dbReference>
<keyword evidence="5" id="KW-1185">Reference proteome</keyword>
<reference evidence="4" key="1">
    <citation type="submission" date="2021-06" db="EMBL/GenBank/DDBJ databases">
        <authorList>
            <person name="Hodson N. C."/>
            <person name="Mongue J. A."/>
            <person name="Jaron S. K."/>
        </authorList>
    </citation>
    <scope>NUCLEOTIDE SEQUENCE</scope>
</reference>
<comment type="caution">
    <text evidence="4">The sequence shown here is derived from an EMBL/GenBank/DDBJ whole genome shotgun (WGS) entry which is preliminary data.</text>
</comment>
<dbReference type="GO" id="GO:0032259">
    <property type="term" value="P:methylation"/>
    <property type="evidence" value="ECO:0007669"/>
    <property type="project" value="UniProtKB-KW"/>
</dbReference>
<keyword evidence="2" id="KW-0808">Transferase</keyword>
<sequence>MQKSSLEFHPAAAMNLIAEDYNGINGQQERDAEETIARILEDSKEKFEFILDVGCGTGNVTKLLSQKLPHDKILAIDIDPDMIAYSRKSVSTPDIEFLEQDISLPWEQFHPKLQSLEGQFSLVWSNRVLHWVADDHRSRAAQNIVRLLKPGGLLYVNTTFIFDLYEHLPLEEKQEKEKILKVPSLQQQQNDWQGCFDNIGLTNLNIKFVGREWIFENPEDFWKLTKVVTIYKRYLSKGVAPEMVDEILGNLRELFARVVATPFGQPTVQCSENLTDWHYGQFRITGKK</sequence>
<dbReference type="CDD" id="cd02440">
    <property type="entry name" value="AdoMet_MTases"/>
    <property type="match status" value="1"/>
</dbReference>
<dbReference type="PANTHER" id="PTHR43861:SF1">
    <property type="entry name" value="TRANS-ACONITATE 2-METHYLTRANSFERASE"/>
    <property type="match status" value="1"/>
</dbReference>
<dbReference type="PANTHER" id="PTHR43861">
    <property type="entry name" value="TRANS-ACONITATE 2-METHYLTRANSFERASE-RELATED"/>
    <property type="match status" value="1"/>
</dbReference>
<evidence type="ECO:0000256" key="2">
    <source>
        <dbReference type="ARBA" id="ARBA00022679"/>
    </source>
</evidence>